<dbReference type="STRING" id="225359.A0A2S4PZ98"/>
<evidence type="ECO:0000256" key="7">
    <source>
        <dbReference type="SAM" id="MobiDB-lite"/>
    </source>
</evidence>
<dbReference type="GO" id="GO:0005634">
    <property type="term" value="C:nucleus"/>
    <property type="evidence" value="ECO:0007669"/>
    <property type="project" value="UniProtKB-SubCell"/>
</dbReference>
<protein>
    <recommendedName>
        <fullName evidence="8">Homeobox domain-containing protein</fullName>
    </recommendedName>
</protein>
<feature type="compositionally biased region" description="Basic and acidic residues" evidence="7">
    <location>
        <begin position="592"/>
        <end position="607"/>
    </location>
</feature>
<organism evidence="9 10">
    <name type="scientific">Erysiphe pulchra</name>
    <dbReference type="NCBI Taxonomy" id="225359"/>
    <lineage>
        <taxon>Eukaryota</taxon>
        <taxon>Fungi</taxon>
        <taxon>Dikarya</taxon>
        <taxon>Ascomycota</taxon>
        <taxon>Pezizomycotina</taxon>
        <taxon>Leotiomycetes</taxon>
        <taxon>Erysiphales</taxon>
        <taxon>Erysiphaceae</taxon>
        <taxon>Erysiphe</taxon>
    </lineage>
</organism>
<dbReference type="CDD" id="cd00086">
    <property type="entry name" value="homeodomain"/>
    <property type="match status" value="1"/>
</dbReference>
<name>A0A2S4PZ98_9PEZI</name>
<feature type="region of interest" description="Disordered" evidence="7">
    <location>
        <begin position="584"/>
        <end position="613"/>
    </location>
</feature>
<dbReference type="GO" id="GO:0000977">
    <property type="term" value="F:RNA polymerase II transcription regulatory region sequence-specific DNA binding"/>
    <property type="evidence" value="ECO:0007669"/>
    <property type="project" value="TreeGrafter"/>
</dbReference>
<evidence type="ECO:0000259" key="8">
    <source>
        <dbReference type="PROSITE" id="PS50071"/>
    </source>
</evidence>
<proteinExistence type="predicted"/>
<dbReference type="Gene3D" id="1.10.10.60">
    <property type="entry name" value="Homeodomain-like"/>
    <property type="match status" value="1"/>
</dbReference>
<dbReference type="AlphaFoldDB" id="A0A2S4PZ98"/>
<feature type="compositionally biased region" description="Polar residues" evidence="7">
    <location>
        <begin position="442"/>
        <end position="455"/>
    </location>
</feature>
<evidence type="ECO:0000256" key="2">
    <source>
        <dbReference type="ARBA" id="ARBA00023125"/>
    </source>
</evidence>
<accession>A0A2S4PZ98</accession>
<dbReference type="InterPro" id="IPR001356">
    <property type="entry name" value="HD"/>
</dbReference>
<feature type="DNA-binding region" description="Homeobox" evidence="5">
    <location>
        <begin position="205"/>
        <end position="265"/>
    </location>
</feature>
<feature type="region of interest" description="Disordered" evidence="7">
    <location>
        <begin position="143"/>
        <end position="181"/>
    </location>
</feature>
<evidence type="ECO:0000256" key="3">
    <source>
        <dbReference type="ARBA" id="ARBA00023155"/>
    </source>
</evidence>
<evidence type="ECO:0000256" key="4">
    <source>
        <dbReference type="ARBA" id="ARBA00023242"/>
    </source>
</evidence>
<reference evidence="9 10" key="1">
    <citation type="submission" date="2017-10" db="EMBL/GenBank/DDBJ databases">
        <title>Development of genomic resources for the powdery mildew, Erysiphe pulchra.</title>
        <authorList>
            <person name="Wadl P.A."/>
            <person name="Mack B.M."/>
            <person name="Moore G."/>
            <person name="Beltz S.B."/>
        </authorList>
    </citation>
    <scope>NUCLEOTIDE SEQUENCE [LARGE SCALE GENOMIC DNA]</scope>
    <source>
        <strain evidence="9">Cflorida</strain>
    </source>
</reference>
<sequence length="613" mass="68569">MLVARQCDIGRNPWFSSNLEALYSTESSRMPDAELLPTRPDWRDQYSLALSEEQSPSVPRLPPFSFSNECLIMVEQDGSRSILEQQQTSLAKPSEISQIDPMVDRLQWNSGDVSSPCKSTDQSHSLLCQESASVSLGPIGLNPTSSTSCDSGKVQNSVNIEEPELDVKNEEEELDDDDDDDDMIDVELEEGLLPKSEAERRAERRKMKRFRLTHQQTRFLMSEFAKQAHPDAAHRERLSREIPGLSPRQVQVWFQNRRAKIKRLTADDRDRMIKMRAVPENFDNVKALHSTYGAVHILGSPLKSPAEFGSYSEQLMRPLAIDPTKNQEGNISPTSSSPAFSHLGFGSNSSLRSPDLLSSSTSLTSPDRYYSTHLSSPMNAGSRVTVSFNRSNNLLSPSQSCHPRHMVRSLQPSQLRETVSKMRPDSLQSPLRLSMSWKGENLNYSDSHSTGQPSPQYGEPQMSLDQQEFQSSHEVDSQQYDANTYSNTNNIENSPTNIFAHSNSNTFMEHPDLLSMSRIRATSTNPYPSGLDLRNQFQGRGSPSLATSLGNSFGSSFTPGYVSASPTTYMNSTQEYININNPKMNHLGPDQVNDKLFENTEPVERSGVESPEQ</sequence>
<evidence type="ECO:0000313" key="9">
    <source>
        <dbReference type="EMBL" id="POS87363.1"/>
    </source>
</evidence>
<dbReference type="InterPro" id="IPR009057">
    <property type="entry name" value="Homeodomain-like_sf"/>
</dbReference>
<dbReference type="SUPFAM" id="SSF46689">
    <property type="entry name" value="Homeodomain-like"/>
    <property type="match status" value="1"/>
</dbReference>
<evidence type="ECO:0000313" key="10">
    <source>
        <dbReference type="Proteomes" id="UP000237438"/>
    </source>
</evidence>
<dbReference type="PANTHER" id="PTHR24208:SF166">
    <property type="entry name" value="LIM HOMEOBOX TRANSCRIPTION FACTOR 1 ALPHA, ISOFORM B"/>
    <property type="match status" value="1"/>
</dbReference>
<dbReference type="PANTHER" id="PTHR24208">
    <property type="entry name" value="LIM/HOMEOBOX PROTEIN LHX"/>
    <property type="match status" value="1"/>
</dbReference>
<gene>
    <name evidence="9" type="ORF">EPUL_000440</name>
</gene>
<dbReference type="SMART" id="SM00389">
    <property type="entry name" value="HOX"/>
    <property type="match status" value="1"/>
</dbReference>
<keyword evidence="3 5" id="KW-0371">Homeobox</keyword>
<dbReference type="PROSITE" id="PS50071">
    <property type="entry name" value="HOMEOBOX_2"/>
    <property type="match status" value="1"/>
</dbReference>
<feature type="compositionally biased region" description="Acidic residues" evidence="7">
    <location>
        <begin position="161"/>
        <end position="181"/>
    </location>
</feature>
<dbReference type="InterPro" id="IPR050453">
    <property type="entry name" value="LIM_Homeobox_TF"/>
</dbReference>
<dbReference type="OrthoDB" id="6159439at2759"/>
<feature type="compositionally biased region" description="Polar residues" evidence="7">
    <location>
        <begin position="143"/>
        <end position="159"/>
    </location>
</feature>
<keyword evidence="2 5" id="KW-0238">DNA-binding</keyword>
<dbReference type="Pfam" id="PF00046">
    <property type="entry name" value="Homeodomain"/>
    <property type="match status" value="1"/>
</dbReference>
<comment type="caution">
    <text evidence="9">The sequence shown here is derived from an EMBL/GenBank/DDBJ whole genome shotgun (WGS) entry which is preliminary data.</text>
</comment>
<dbReference type="Proteomes" id="UP000237438">
    <property type="component" value="Unassembled WGS sequence"/>
</dbReference>
<dbReference type="GO" id="GO:0000981">
    <property type="term" value="F:DNA-binding transcription factor activity, RNA polymerase II-specific"/>
    <property type="evidence" value="ECO:0007669"/>
    <property type="project" value="TreeGrafter"/>
</dbReference>
<keyword evidence="10" id="KW-1185">Reference proteome</keyword>
<dbReference type="EMBL" id="PEDP01000141">
    <property type="protein sequence ID" value="POS87363.1"/>
    <property type="molecule type" value="Genomic_DNA"/>
</dbReference>
<evidence type="ECO:0000256" key="6">
    <source>
        <dbReference type="RuleBase" id="RU000682"/>
    </source>
</evidence>
<evidence type="ECO:0000256" key="1">
    <source>
        <dbReference type="ARBA" id="ARBA00004123"/>
    </source>
</evidence>
<evidence type="ECO:0000256" key="5">
    <source>
        <dbReference type="PROSITE-ProRule" id="PRU00108"/>
    </source>
</evidence>
<comment type="subcellular location">
    <subcellularLocation>
        <location evidence="1 5 6">Nucleus</location>
    </subcellularLocation>
</comment>
<feature type="non-terminal residue" evidence="9">
    <location>
        <position position="613"/>
    </location>
</feature>
<feature type="region of interest" description="Disordered" evidence="7">
    <location>
        <begin position="394"/>
        <end position="477"/>
    </location>
</feature>
<feature type="domain" description="Homeobox" evidence="8">
    <location>
        <begin position="203"/>
        <end position="264"/>
    </location>
</feature>
<keyword evidence="4 5" id="KW-0539">Nucleus</keyword>